<organism evidence="1 2">
    <name type="scientific">Strongyloides papillosus</name>
    <name type="common">Intestinal threadworm</name>
    <dbReference type="NCBI Taxonomy" id="174720"/>
    <lineage>
        <taxon>Eukaryota</taxon>
        <taxon>Metazoa</taxon>
        <taxon>Ecdysozoa</taxon>
        <taxon>Nematoda</taxon>
        <taxon>Chromadorea</taxon>
        <taxon>Rhabditida</taxon>
        <taxon>Tylenchina</taxon>
        <taxon>Panagrolaimomorpha</taxon>
        <taxon>Strongyloidoidea</taxon>
        <taxon>Strongyloididae</taxon>
        <taxon>Strongyloides</taxon>
    </lineage>
</organism>
<name>A0A0N5C822_STREA</name>
<sequence>MKNLEISESTKKRIEKCNHLFSSITGGSVESPYGSHKSSFSSLSNATGIINIKRPSLTLAIFSEKNEKNRSYSYAYSPWSLSNSEAIKIKNNRKLTVSDDYEEFQAPFILVRKLSKAFFNSQNPGKLGKFFLNIKVL</sequence>
<accession>A0A0N5C822</accession>
<dbReference type="WBParaSite" id="SPAL_0001407966.1">
    <property type="protein sequence ID" value="SPAL_0001407966.1"/>
    <property type="gene ID" value="SPAL_0001407966"/>
</dbReference>
<dbReference type="Proteomes" id="UP000046392">
    <property type="component" value="Unplaced"/>
</dbReference>
<protein>
    <submittedName>
        <fullName evidence="2">Uncharacterized protein</fullName>
    </submittedName>
</protein>
<dbReference type="AlphaFoldDB" id="A0A0N5C822"/>
<keyword evidence="1" id="KW-1185">Reference proteome</keyword>
<evidence type="ECO:0000313" key="2">
    <source>
        <dbReference type="WBParaSite" id="SPAL_0001407966.1"/>
    </source>
</evidence>
<proteinExistence type="predicted"/>
<evidence type="ECO:0000313" key="1">
    <source>
        <dbReference type="Proteomes" id="UP000046392"/>
    </source>
</evidence>
<reference evidence="2" key="1">
    <citation type="submission" date="2017-02" db="UniProtKB">
        <authorList>
            <consortium name="WormBaseParasite"/>
        </authorList>
    </citation>
    <scope>IDENTIFICATION</scope>
</reference>